<evidence type="ECO:0000256" key="3">
    <source>
        <dbReference type="ARBA" id="ARBA00022989"/>
    </source>
</evidence>
<gene>
    <name evidence="6" type="ORF">AXE73_04010</name>
</gene>
<evidence type="ECO:0000256" key="4">
    <source>
        <dbReference type="ARBA" id="ARBA00023136"/>
    </source>
</evidence>
<accession>A0A3E1IXP7</accession>
<dbReference type="RefSeq" id="WP_116689641.1">
    <property type="nucleotide sequence ID" value="NZ_LRTT01000001.1"/>
</dbReference>
<comment type="caution">
    <text evidence="6">The sequence shown here is derived from an EMBL/GenBank/DDBJ whole genome shotgun (WGS) entry which is preliminary data.</text>
</comment>
<dbReference type="AlphaFoldDB" id="A0A3E1IXP7"/>
<evidence type="ECO:0000256" key="1">
    <source>
        <dbReference type="ARBA" id="ARBA00004141"/>
    </source>
</evidence>
<evidence type="ECO:0000313" key="7">
    <source>
        <dbReference type="Proteomes" id="UP000258533"/>
    </source>
</evidence>
<dbReference type="InterPro" id="IPR006480">
    <property type="entry name" value="Phage_holin_4_1"/>
</dbReference>
<dbReference type="EMBL" id="LRTT01000001">
    <property type="protein sequence ID" value="RFD77752.1"/>
    <property type="molecule type" value="Genomic_DNA"/>
</dbReference>
<evidence type="ECO:0000256" key="5">
    <source>
        <dbReference type="SAM" id="Phobius"/>
    </source>
</evidence>
<evidence type="ECO:0000313" key="6">
    <source>
        <dbReference type="EMBL" id="RFD77752.1"/>
    </source>
</evidence>
<feature type="transmembrane region" description="Helical" evidence="5">
    <location>
        <begin position="69"/>
        <end position="90"/>
    </location>
</feature>
<dbReference type="Proteomes" id="UP000258533">
    <property type="component" value="Unassembled WGS sequence"/>
</dbReference>
<protein>
    <submittedName>
        <fullName evidence="6">Holin</fullName>
    </submittedName>
</protein>
<keyword evidence="2 5" id="KW-0812">Transmembrane</keyword>
<evidence type="ECO:0000256" key="2">
    <source>
        <dbReference type="ARBA" id="ARBA00022692"/>
    </source>
</evidence>
<sequence>MNDIEIYFLEVAGGVVLFDFISGFAKALYTHSVASSKMRDGLFHKFAYVLVVAICILFDYAQAKVNLGTHVPLVSIACGYIILTDTVSFFENLTAFNLQIANMRIVKVILSVLDCVKTYIDGQSDDAINNGKHAALAEIEANAELDGRGKILDDVTSESK</sequence>
<feature type="transmembrane region" description="Helical" evidence="5">
    <location>
        <begin position="6"/>
        <end position="25"/>
    </location>
</feature>
<proteinExistence type="predicted"/>
<keyword evidence="3 5" id="KW-1133">Transmembrane helix</keyword>
<organism evidence="6 7">
    <name type="scientific">Gardnerella vaginalis</name>
    <dbReference type="NCBI Taxonomy" id="2702"/>
    <lineage>
        <taxon>Bacteria</taxon>
        <taxon>Bacillati</taxon>
        <taxon>Actinomycetota</taxon>
        <taxon>Actinomycetes</taxon>
        <taxon>Bifidobacteriales</taxon>
        <taxon>Bifidobacteriaceae</taxon>
        <taxon>Gardnerella</taxon>
    </lineage>
</organism>
<dbReference type="GO" id="GO:0016020">
    <property type="term" value="C:membrane"/>
    <property type="evidence" value="ECO:0007669"/>
    <property type="project" value="UniProtKB-SubCell"/>
</dbReference>
<dbReference type="Pfam" id="PF05105">
    <property type="entry name" value="Phage_holin_4_1"/>
    <property type="match status" value="1"/>
</dbReference>
<feature type="transmembrane region" description="Helical" evidence="5">
    <location>
        <begin position="46"/>
        <end position="63"/>
    </location>
</feature>
<name>A0A3E1IXP7_GARVA</name>
<comment type="subcellular location">
    <subcellularLocation>
        <location evidence="1">Membrane</location>
        <topology evidence="1">Multi-pass membrane protein</topology>
    </subcellularLocation>
</comment>
<keyword evidence="4 5" id="KW-0472">Membrane</keyword>
<reference evidence="6 7" key="1">
    <citation type="submission" date="2016-02" db="EMBL/GenBank/DDBJ databases">
        <title>Gardnerella vaginalis Subgroups Defined by cpn60 Sequencing and Sialidase Activity in Isolates from Canada, Belgium and Kenya.</title>
        <authorList>
            <person name="Schellenberg J."/>
            <person name="Paramel Jayaprakash T."/>
            <person name="Withana Gamage N."/>
            <person name="Patterson M.H."/>
            <person name="Vaneechoutte M."/>
            <person name="Hill J.E."/>
        </authorList>
    </citation>
    <scope>NUCLEOTIDE SEQUENCE [LARGE SCALE GENOMIC DNA]</scope>
    <source>
        <strain evidence="6 7">N144</strain>
    </source>
</reference>